<evidence type="ECO:0000313" key="1">
    <source>
        <dbReference type="EMBL" id="TGY76683.1"/>
    </source>
</evidence>
<gene>
    <name evidence="1" type="ORF">E5333_00045</name>
</gene>
<protein>
    <recommendedName>
        <fullName evidence="3">Chromosomal replication initiator DnaA C-terminal domain-containing protein</fullName>
    </recommendedName>
</protein>
<evidence type="ECO:0008006" key="3">
    <source>
        <dbReference type="Google" id="ProtNLM"/>
    </source>
</evidence>
<evidence type="ECO:0000313" key="2">
    <source>
        <dbReference type="Proteomes" id="UP000306630"/>
    </source>
</evidence>
<dbReference type="AlphaFoldDB" id="A0A4S1ZK37"/>
<dbReference type="Gene3D" id="1.10.1750.10">
    <property type="match status" value="1"/>
</dbReference>
<organism evidence="1 2">
    <name type="scientific">Muribaculum intestinale</name>
    <dbReference type="NCBI Taxonomy" id="1796646"/>
    <lineage>
        <taxon>Bacteria</taxon>
        <taxon>Pseudomonadati</taxon>
        <taxon>Bacteroidota</taxon>
        <taxon>Bacteroidia</taxon>
        <taxon>Bacteroidales</taxon>
        <taxon>Muribaculaceae</taxon>
        <taxon>Muribaculum</taxon>
    </lineage>
</organism>
<dbReference type="GO" id="GO:0043565">
    <property type="term" value="F:sequence-specific DNA binding"/>
    <property type="evidence" value="ECO:0007669"/>
    <property type="project" value="InterPro"/>
</dbReference>
<dbReference type="Proteomes" id="UP000306630">
    <property type="component" value="Unassembled WGS sequence"/>
</dbReference>
<sequence>MTDKEIAINMVSKVTGVAKSKILSSTRVWPAVEARQMIVLILAKDGYTDESIGLALNRKRCAILKSRTNALHSTLLSVVFREKFNKAREMYEHEKSLRTS</sequence>
<accession>A0A4S1ZK37</accession>
<dbReference type="SUPFAM" id="SSF48295">
    <property type="entry name" value="TrpR-like"/>
    <property type="match status" value="1"/>
</dbReference>
<dbReference type="RefSeq" id="WP_135957219.1">
    <property type="nucleotide sequence ID" value="NZ_CAOOOG010000027.1"/>
</dbReference>
<name>A0A4S1ZK37_9BACT</name>
<comment type="caution">
    <text evidence="1">The sequence shown here is derived from an EMBL/GenBank/DDBJ whole genome shotgun (WGS) entry which is preliminary data.</text>
</comment>
<dbReference type="InterPro" id="IPR010921">
    <property type="entry name" value="Trp_repressor/repl_initiator"/>
</dbReference>
<dbReference type="EMBL" id="SRYD01000001">
    <property type="protein sequence ID" value="TGY76683.1"/>
    <property type="molecule type" value="Genomic_DNA"/>
</dbReference>
<proteinExistence type="predicted"/>
<reference evidence="1 2" key="1">
    <citation type="submission" date="2019-04" db="EMBL/GenBank/DDBJ databases">
        <title>Microbes associate with the intestines of laboratory mice.</title>
        <authorList>
            <person name="Navarre W."/>
            <person name="Wong E."/>
            <person name="Huang K."/>
            <person name="Tropini C."/>
            <person name="Ng K."/>
            <person name="Yu B."/>
        </authorList>
    </citation>
    <scope>NUCLEOTIDE SEQUENCE [LARGE SCALE GENOMIC DNA]</scope>
    <source>
        <strain evidence="1 2">NM06_A21</strain>
    </source>
</reference>